<comment type="function">
    <text evidence="3">Might act as an E3 ubiquitin-protein ligase, or as part of E3 complex, which accepts ubiquitin from specific E2 ubiquitin-conjugating enzymes and then transfers it to substrates.</text>
</comment>
<dbReference type="EMBL" id="JAYWIO010000005">
    <property type="protein sequence ID" value="KAK7260409.1"/>
    <property type="molecule type" value="Genomic_DNA"/>
</dbReference>
<dbReference type="GO" id="GO:0008270">
    <property type="term" value="F:zinc ion binding"/>
    <property type="evidence" value="ECO:0007669"/>
    <property type="project" value="UniProtKB-KW"/>
</dbReference>
<dbReference type="SMART" id="SM00647">
    <property type="entry name" value="IBR"/>
    <property type="match status" value="2"/>
</dbReference>
<evidence type="ECO:0000256" key="12">
    <source>
        <dbReference type="ARBA" id="ARBA00022833"/>
    </source>
</evidence>
<dbReference type="PROSITE" id="PS51873">
    <property type="entry name" value="TRIAD"/>
    <property type="match status" value="1"/>
</dbReference>
<dbReference type="InterPro" id="IPR048962">
    <property type="entry name" value="ARIH1-like_UBL"/>
</dbReference>
<evidence type="ECO:0000256" key="10">
    <source>
        <dbReference type="ARBA" id="ARBA00022771"/>
    </source>
</evidence>
<keyword evidence="10 13" id="KW-0863">Zinc-finger</keyword>
<organism evidence="16 17">
    <name type="scientific">Crotalaria pallida</name>
    <name type="common">Smooth rattlebox</name>
    <name type="synonym">Crotalaria striata</name>
    <dbReference type="NCBI Taxonomy" id="3830"/>
    <lineage>
        <taxon>Eukaryota</taxon>
        <taxon>Viridiplantae</taxon>
        <taxon>Streptophyta</taxon>
        <taxon>Embryophyta</taxon>
        <taxon>Tracheophyta</taxon>
        <taxon>Spermatophyta</taxon>
        <taxon>Magnoliopsida</taxon>
        <taxon>eudicotyledons</taxon>
        <taxon>Gunneridae</taxon>
        <taxon>Pentapetalae</taxon>
        <taxon>rosids</taxon>
        <taxon>fabids</taxon>
        <taxon>Fabales</taxon>
        <taxon>Fabaceae</taxon>
        <taxon>Papilionoideae</taxon>
        <taxon>50 kb inversion clade</taxon>
        <taxon>genistoids sensu lato</taxon>
        <taxon>core genistoids</taxon>
        <taxon>Crotalarieae</taxon>
        <taxon>Crotalaria</taxon>
    </lineage>
</organism>
<keyword evidence="7" id="KW-0808">Transferase</keyword>
<dbReference type="PANTHER" id="PTHR11685">
    <property type="entry name" value="RBR FAMILY RING FINGER AND IBR DOMAIN-CONTAINING"/>
    <property type="match status" value="1"/>
</dbReference>
<sequence length="521" mass="60548">MDSQFINHVIGNKVDEIGEDVIFPINYNDDEKVVDDFIDEIENLKITSTSNFTILSESDVKQLQEASITEISTLLSIPRVVACLLLFHFDWSVTKVHEAWFDDEEKVRKAVGLKQHPRVCFSDFEMLICEICFETFTCNMMKSAGCEHPFCLNCWKQYIDRKIYEGPDKCLALTCMNPSCNASVDSDMIYQITSEVNKQKYDRFLFRSFVEKSKNMKWCPGPNCNFAVVFEPDGSNKNLDVKCLCYHSFCWNCGEDAHSPLDCETVNQWGNKLYSLSENIGWFLSYVKPCPRCKIPIEKTEGWIECKCGFQFCCLCLRDWSRCCYEGCNGTQVNSFEEQGVEIDKNGEVKYVADKYIHYYDHWAKNEFLRRKAFENLSAEHAKRLSELQGKLECNLEFINEAWLQVIECRRVLKWTYAYGYFLPENEKAKKELLEYTQGEADASLEKFHHYLESKVHEFLNGEALDGFNEFRFKIINLTNAARNYFDGLVRALENGLVDVKGFSNMSESSNQEGFQKNNQH</sequence>
<dbReference type="Proteomes" id="UP001372338">
    <property type="component" value="Unassembled WGS sequence"/>
</dbReference>
<evidence type="ECO:0000256" key="5">
    <source>
        <dbReference type="ARBA" id="ARBA00005884"/>
    </source>
</evidence>
<keyword evidence="11" id="KW-0833">Ubl conjugation pathway</keyword>
<evidence type="ECO:0000259" key="14">
    <source>
        <dbReference type="PROSITE" id="PS50089"/>
    </source>
</evidence>
<dbReference type="GO" id="GO:0061630">
    <property type="term" value="F:ubiquitin protein ligase activity"/>
    <property type="evidence" value="ECO:0007669"/>
    <property type="project" value="UniProtKB-EC"/>
</dbReference>
<reference evidence="16 17" key="1">
    <citation type="submission" date="2024-01" db="EMBL/GenBank/DDBJ databases">
        <title>The genomes of 5 underutilized Papilionoideae crops provide insights into root nodulation and disease resistanc.</title>
        <authorList>
            <person name="Yuan L."/>
        </authorList>
    </citation>
    <scope>NUCLEOTIDE SEQUENCE [LARGE SCALE GENOMIC DNA]</scope>
    <source>
        <strain evidence="16">ZHUSHIDOU_FW_LH</strain>
        <tissue evidence="16">Leaf</tissue>
    </source>
</reference>
<comment type="caution">
    <text evidence="16">The sequence shown here is derived from an EMBL/GenBank/DDBJ whole genome shotgun (WGS) entry which is preliminary data.</text>
</comment>
<dbReference type="AlphaFoldDB" id="A0AAN9I0D0"/>
<keyword evidence="12" id="KW-0862">Zinc</keyword>
<evidence type="ECO:0000256" key="8">
    <source>
        <dbReference type="ARBA" id="ARBA00022723"/>
    </source>
</evidence>
<dbReference type="GO" id="GO:0016567">
    <property type="term" value="P:protein ubiquitination"/>
    <property type="evidence" value="ECO:0007669"/>
    <property type="project" value="InterPro"/>
</dbReference>
<comment type="catalytic activity">
    <reaction evidence="1">
        <text>[E2 ubiquitin-conjugating enzyme]-S-ubiquitinyl-L-cysteine + [acceptor protein]-L-lysine = [E2 ubiquitin-conjugating enzyme]-L-cysteine + [acceptor protein]-N(6)-ubiquitinyl-L-lysine.</text>
        <dbReference type="EC" id="2.3.2.31"/>
    </reaction>
</comment>
<comment type="cofactor">
    <cofactor evidence="2">
        <name>Zn(2+)</name>
        <dbReference type="ChEBI" id="CHEBI:29105"/>
    </cofactor>
</comment>
<dbReference type="InterPro" id="IPR044066">
    <property type="entry name" value="TRIAD_supradom"/>
</dbReference>
<keyword evidence="9" id="KW-0677">Repeat</keyword>
<dbReference type="CDD" id="cd20346">
    <property type="entry name" value="BRcat_RBR_ANKIB1"/>
    <property type="match status" value="1"/>
</dbReference>
<dbReference type="SUPFAM" id="SSF57850">
    <property type="entry name" value="RING/U-box"/>
    <property type="match status" value="3"/>
</dbReference>
<dbReference type="Gene3D" id="1.20.120.1750">
    <property type="match status" value="1"/>
</dbReference>
<evidence type="ECO:0000256" key="2">
    <source>
        <dbReference type="ARBA" id="ARBA00001947"/>
    </source>
</evidence>
<dbReference type="EC" id="2.3.2.31" evidence="6"/>
<proteinExistence type="inferred from homology"/>
<dbReference type="InterPro" id="IPR001841">
    <property type="entry name" value="Znf_RING"/>
</dbReference>
<evidence type="ECO:0000256" key="4">
    <source>
        <dbReference type="ARBA" id="ARBA00004906"/>
    </source>
</evidence>
<feature type="domain" description="RING-type" evidence="14">
    <location>
        <begin position="129"/>
        <end position="170"/>
    </location>
</feature>
<feature type="domain" description="RING-type" evidence="15">
    <location>
        <begin position="125"/>
        <end position="332"/>
    </location>
</feature>
<evidence type="ECO:0000259" key="15">
    <source>
        <dbReference type="PROSITE" id="PS51873"/>
    </source>
</evidence>
<evidence type="ECO:0000256" key="3">
    <source>
        <dbReference type="ARBA" id="ARBA00003976"/>
    </source>
</evidence>
<evidence type="ECO:0000256" key="11">
    <source>
        <dbReference type="ARBA" id="ARBA00022786"/>
    </source>
</evidence>
<evidence type="ECO:0000256" key="13">
    <source>
        <dbReference type="PROSITE-ProRule" id="PRU00175"/>
    </source>
</evidence>
<dbReference type="InterPro" id="IPR031127">
    <property type="entry name" value="E3_UB_ligase_RBR"/>
</dbReference>
<dbReference type="InterPro" id="IPR002867">
    <property type="entry name" value="IBR_dom"/>
</dbReference>
<evidence type="ECO:0000256" key="9">
    <source>
        <dbReference type="ARBA" id="ARBA00022737"/>
    </source>
</evidence>
<dbReference type="Gene3D" id="3.30.40.10">
    <property type="entry name" value="Zinc/RING finger domain, C3HC4 (zinc finger)"/>
    <property type="match status" value="1"/>
</dbReference>
<name>A0AAN9I0D0_CROPI</name>
<evidence type="ECO:0000256" key="7">
    <source>
        <dbReference type="ARBA" id="ARBA00022679"/>
    </source>
</evidence>
<dbReference type="FunFam" id="3.30.40.10:FF:000019">
    <property type="entry name" value="RBR-type E3 ubiquitin transferase"/>
    <property type="match status" value="1"/>
</dbReference>
<evidence type="ECO:0000313" key="17">
    <source>
        <dbReference type="Proteomes" id="UP001372338"/>
    </source>
</evidence>
<dbReference type="InterPro" id="IPR013083">
    <property type="entry name" value="Znf_RING/FYVE/PHD"/>
</dbReference>
<comment type="pathway">
    <text evidence="4">Protein modification; protein ubiquitination.</text>
</comment>
<keyword evidence="8" id="KW-0479">Metal-binding</keyword>
<evidence type="ECO:0000256" key="6">
    <source>
        <dbReference type="ARBA" id="ARBA00012251"/>
    </source>
</evidence>
<dbReference type="Pfam" id="PF01485">
    <property type="entry name" value="IBR"/>
    <property type="match status" value="1"/>
</dbReference>
<comment type="similarity">
    <text evidence="5">Belongs to the RBR family. Ariadne subfamily.</text>
</comment>
<keyword evidence="17" id="KW-1185">Reference proteome</keyword>
<gene>
    <name evidence="16" type="ORF">RIF29_26428</name>
</gene>
<evidence type="ECO:0000256" key="1">
    <source>
        <dbReference type="ARBA" id="ARBA00001798"/>
    </source>
</evidence>
<dbReference type="PROSITE" id="PS50089">
    <property type="entry name" value="ZF_RING_2"/>
    <property type="match status" value="1"/>
</dbReference>
<evidence type="ECO:0000313" key="16">
    <source>
        <dbReference type="EMBL" id="KAK7260409.1"/>
    </source>
</evidence>
<accession>A0AAN9I0D0</accession>
<protein>
    <recommendedName>
        <fullName evidence="6">RBR-type E3 ubiquitin transferase</fullName>
        <ecNumber evidence="6">2.3.2.31</ecNumber>
    </recommendedName>
</protein>
<dbReference type="Pfam" id="PF21235">
    <property type="entry name" value="UBA_ARI1"/>
    <property type="match status" value="1"/>
</dbReference>